<evidence type="ECO:0000313" key="2">
    <source>
        <dbReference type="Proteomes" id="UP001596058"/>
    </source>
</evidence>
<gene>
    <name evidence="1" type="ORF">ACFPZ3_34345</name>
</gene>
<dbReference type="EMBL" id="JBHSPA010000045">
    <property type="protein sequence ID" value="MFC5828970.1"/>
    <property type="molecule type" value="Genomic_DNA"/>
</dbReference>
<dbReference type="Proteomes" id="UP001596058">
    <property type="component" value="Unassembled WGS sequence"/>
</dbReference>
<dbReference type="RefSeq" id="WP_379518470.1">
    <property type="nucleotide sequence ID" value="NZ_JBHSPA010000045.1"/>
</dbReference>
<evidence type="ECO:0000313" key="1">
    <source>
        <dbReference type="EMBL" id="MFC5828970.1"/>
    </source>
</evidence>
<accession>A0ABW1CW93</accession>
<keyword evidence="2" id="KW-1185">Reference proteome</keyword>
<name>A0ABW1CW93_9ACTN</name>
<reference evidence="2" key="1">
    <citation type="journal article" date="2019" name="Int. J. Syst. Evol. Microbiol.">
        <title>The Global Catalogue of Microorganisms (GCM) 10K type strain sequencing project: providing services to taxonomists for standard genome sequencing and annotation.</title>
        <authorList>
            <consortium name="The Broad Institute Genomics Platform"/>
            <consortium name="The Broad Institute Genome Sequencing Center for Infectious Disease"/>
            <person name="Wu L."/>
            <person name="Ma J."/>
        </authorList>
    </citation>
    <scope>NUCLEOTIDE SEQUENCE [LARGE SCALE GENOMIC DNA]</scope>
    <source>
        <strain evidence="2">CCUG 53903</strain>
    </source>
</reference>
<protein>
    <submittedName>
        <fullName evidence="1">Uncharacterized protein</fullName>
    </submittedName>
</protein>
<organism evidence="1 2">
    <name type="scientific">Nonomuraea insulae</name>
    <dbReference type="NCBI Taxonomy" id="1616787"/>
    <lineage>
        <taxon>Bacteria</taxon>
        <taxon>Bacillati</taxon>
        <taxon>Actinomycetota</taxon>
        <taxon>Actinomycetes</taxon>
        <taxon>Streptosporangiales</taxon>
        <taxon>Streptosporangiaceae</taxon>
        <taxon>Nonomuraea</taxon>
    </lineage>
</organism>
<comment type="caution">
    <text evidence="1">The sequence shown here is derived from an EMBL/GenBank/DDBJ whole genome shotgun (WGS) entry which is preliminary data.</text>
</comment>
<proteinExistence type="predicted"/>
<sequence>MAAPKGRKLTADETYALVESLSPEQMRNALHYLKGWDEEGFQFAVQQMGGGG</sequence>